<dbReference type="InterPro" id="IPR002500">
    <property type="entry name" value="PAPS_reduct_dom"/>
</dbReference>
<dbReference type="GO" id="GO:0003824">
    <property type="term" value="F:catalytic activity"/>
    <property type="evidence" value="ECO:0007669"/>
    <property type="project" value="InterPro"/>
</dbReference>
<name>A0A6J7WLS4_9CAUD</name>
<gene>
    <name evidence="2" type="ORF">UFOVP207_23</name>
</gene>
<dbReference type="InterPro" id="IPR014729">
    <property type="entry name" value="Rossmann-like_a/b/a_fold"/>
</dbReference>
<dbReference type="Pfam" id="PF01507">
    <property type="entry name" value="PAPS_reduct"/>
    <property type="match status" value="1"/>
</dbReference>
<evidence type="ECO:0000259" key="1">
    <source>
        <dbReference type="Pfam" id="PF01507"/>
    </source>
</evidence>
<dbReference type="SUPFAM" id="SSF52402">
    <property type="entry name" value="Adenine nucleotide alpha hydrolases-like"/>
    <property type="match status" value="1"/>
</dbReference>
<proteinExistence type="predicted"/>
<organism evidence="2">
    <name type="scientific">uncultured Caudovirales phage</name>
    <dbReference type="NCBI Taxonomy" id="2100421"/>
    <lineage>
        <taxon>Viruses</taxon>
        <taxon>Duplodnaviria</taxon>
        <taxon>Heunggongvirae</taxon>
        <taxon>Uroviricota</taxon>
        <taxon>Caudoviricetes</taxon>
        <taxon>Peduoviridae</taxon>
        <taxon>Maltschvirus</taxon>
        <taxon>Maltschvirus maltsch</taxon>
    </lineage>
</organism>
<evidence type="ECO:0000313" key="2">
    <source>
        <dbReference type="EMBL" id="CAB5217738.1"/>
    </source>
</evidence>
<sequence>MGNNKIVCWWSGGITSAVACKLAIDIYGTDNCRVIMIDTKNEHPDTYRFKNDCEKWYGLSIEIITGIGEKYGNIFDVWRKHKSLNTATGAICSTNLKRLVREKWEKTNEFKHQVFGFEFDKKEFNRALSMTLNHGTRTKAIYPLLLFGYDKKDCLKIVEEQGIEVPLMYQLGFQNNNCFGSGLTPNGQ</sequence>
<dbReference type="EMBL" id="LR798256">
    <property type="protein sequence ID" value="CAB5217738.1"/>
    <property type="molecule type" value="Genomic_DNA"/>
</dbReference>
<dbReference type="PROSITE" id="PS51257">
    <property type="entry name" value="PROKAR_LIPOPROTEIN"/>
    <property type="match status" value="1"/>
</dbReference>
<feature type="domain" description="Phosphoadenosine phosphosulphate reductase" evidence="1">
    <location>
        <begin position="6"/>
        <end position="65"/>
    </location>
</feature>
<accession>A0A6J7WLS4</accession>
<dbReference type="Gene3D" id="3.40.50.620">
    <property type="entry name" value="HUPs"/>
    <property type="match status" value="1"/>
</dbReference>
<reference evidence="2" key="1">
    <citation type="submission" date="2020-05" db="EMBL/GenBank/DDBJ databases">
        <authorList>
            <person name="Chiriac C."/>
            <person name="Salcher M."/>
            <person name="Ghai R."/>
            <person name="Kavagutti S V."/>
        </authorList>
    </citation>
    <scope>NUCLEOTIDE SEQUENCE</scope>
</reference>
<protein>
    <submittedName>
        <fullName evidence="2">Phosphoadenosine phosphosulphate reductase</fullName>
    </submittedName>
</protein>